<name>A0AAE3ISQ6_9BACI</name>
<keyword evidence="1" id="KW-0749">Sporulation</keyword>
<keyword evidence="1 2" id="KW-0812">Transmembrane</keyword>
<keyword evidence="1" id="KW-1003">Cell membrane</keyword>
<evidence type="ECO:0000313" key="4">
    <source>
        <dbReference type="Proteomes" id="UP001209318"/>
    </source>
</evidence>
<dbReference type="RefSeq" id="WP_263073013.1">
    <property type="nucleotide sequence ID" value="NZ_JAOUSF010000003.1"/>
</dbReference>
<proteinExistence type="predicted"/>
<feature type="transmembrane region" description="Helical" evidence="2">
    <location>
        <begin position="127"/>
        <end position="155"/>
    </location>
</feature>
<comment type="subunit">
    <text evidence="1">Component of the MPD complex composed of SpoIIM, SpoIIP and SpoIID.</text>
</comment>
<accession>A0AAE3ISQ6</accession>
<evidence type="ECO:0000256" key="2">
    <source>
        <dbReference type="SAM" id="Phobius"/>
    </source>
</evidence>
<dbReference type="InterPro" id="IPR002798">
    <property type="entry name" value="SpoIIM-like"/>
</dbReference>
<dbReference type="GO" id="GO:0030435">
    <property type="term" value="P:sporulation resulting in formation of a cellular spore"/>
    <property type="evidence" value="ECO:0007669"/>
    <property type="project" value="UniProtKB-KW"/>
</dbReference>
<comment type="caution">
    <text evidence="3">The sequence shown here is derived from an EMBL/GenBank/DDBJ whole genome shotgun (WGS) entry which is preliminary data.</text>
</comment>
<protein>
    <recommendedName>
        <fullName evidence="1">Stage II sporulation protein M</fullName>
    </recommendedName>
</protein>
<organism evidence="3 4">
    <name type="scientific">Perspicuibacillus lycopersici</name>
    <dbReference type="NCBI Taxonomy" id="1325689"/>
    <lineage>
        <taxon>Bacteria</taxon>
        <taxon>Bacillati</taxon>
        <taxon>Bacillota</taxon>
        <taxon>Bacilli</taxon>
        <taxon>Bacillales</taxon>
        <taxon>Bacillaceae</taxon>
        <taxon>Perspicuibacillus</taxon>
    </lineage>
</organism>
<keyword evidence="2" id="KW-1133">Transmembrane helix</keyword>
<dbReference type="AlphaFoldDB" id="A0AAE3ISQ6"/>
<comment type="subcellular location">
    <subcellularLocation>
        <location evidence="1">Cell membrane</location>
        <topology evidence="1">Multi-pass membrane protein</topology>
    </subcellularLocation>
    <text evidence="1">Localizes to the sporulation septum and to the second division site within the mother cell. Before the start of engulfment localizes to the septal midpoint, then spreads throughout the septum prior to becoming enriched at the leading edge of the engulfing membrane, where it remains until the completion of membrane migration. Some remain partially trapped at the septum during engulfment and upon completion of engulfment become dispersed in the outer forespore membrane. Localization of the MPD complex to the septal membrane is dependent on SpoIIB.</text>
</comment>
<dbReference type="PIRSF" id="PIRSF038973">
    <property type="entry name" value="SpoIIM"/>
    <property type="match status" value="1"/>
</dbReference>
<feature type="transmembrane region" description="Helical" evidence="2">
    <location>
        <begin position="21"/>
        <end position="42"/>
    </location>
</feature>
<dbReference type="NCBIfam" id="TIGR02831">
    <property type="entry name" value="spo_II_M"/>
    <property type="match status" value="1"/>
</dbReference>
<keyword evidence="1 2" id="KW-0472">Membrane</keyword>
<feature type="transmembrane region" description="Helical" evidence="2">
    <location>
        <begin position="175"/>
        <end position="196"/>
    </location>
</feature>
<evidence type="ECO:0000256" key="1">
    <source>
        <dbReference type="PIRNR" id="PIRNR038973"/>
    </source>
</evidence>
<dbReference type="InterPro" id="IPR014196">
    <property type="entry name" value="SpoIIM"/>
</dbReference>
<sequence>MKKRMQPNFITKHLQEYSSIYIFHTVLFLMGVIFGAIVVNSLSGTQKSDLFYFLNEFFGQLRQGDLVSANNVFIHTLSYNAKYIGLMWILGISMIGLPFILVLLFLKGMVIGFTVGFLVQQMSWKGFFLSFVSVLPQNIITIPVFIAVAVISVTFSLQMIRKLFVKSLYQPFGPMLVRYCMFFGVAVLFLCVAAFIEGYFTPHLMKGLLNILN</sequence>
<comment type="function">
    <text evidence="1">Required for complete septum migration and engulfment of the forespore compartment during sporulation. Required for stabilizing and recruiting of SpoIIP to the septal membrane.</text>
</comment>
<dbReference type="GO" id="GO:0005886">
    <property type="term" value="C:plasma membrane"/>
    <property type="evidence" value="ECO:0007669"/>
    <property type="project" value="UniProtKB-SubCell"/>
</dbReference>
<gene>
    <name evidence="3" type="primary">spoIIM</name>
    <name evidence="3" type="ORF">OEV98_09370</name>
</gene>
<dbReference type="EMBL" id="JAOUSF010000003">
    <property type="protein sequence ID" value="MCU9613771.1"/>
    <property type="molecule type" value="Genomic_DNA"/>
</dbReference>
<keyword evidence="4" id="KW-1185">Reference proteome</keyword>
<feature type="transmembrane region" description="Helical" evidence="2">
    <location>
        <begin position="83"/>
        <end position="106"/>
    </location>
</feature>
<evidence type="ECO:0000313" key="3">
    <source>
        <dbReference type="EMBL" id="MCU9613771.1"/>
    </source>
</evidence>
<dbReference type="Proteomes" id="UP001209318">
    <property type="component" value="Unassembled WGS sequence"/>
</dbReference>
<dbReference type="Pfam" id="PF01944">
    <property type="entry name" value="SpoIIM"/>
    <property type="match status" value="1"/>
</dbReference>
<reference evidence="3" key="1">
    <citation type="submission" date="2022-10" db="EMBL/GenBank/DDBJ databases">
        <title>Description of Fervidibacillus gen. nov. in the family Fervidibacillaceae fam. nov. with two species, Fervidibacillus albus sp. nov., and Fervidibacillus halotolerans sp. nov., isolated from tidal flat sediments.</title>
        <authorList>
            <person name="Kwon K.K."/>
            <person name="Yang S.-H."/>
        </authorList>
    </citation>
    <scope>NUCLEOTIDE SEQUENCE</scope>
    <source>
        <strain evidence="3">JCM 19140</strain>
    </source>
</reference>